<proteinExistence type="predicted"/>
<dbReference type="RefSeq" id="WP_331208508.1">
    <property type="nucleotide sequence ID" value="NZ_JAZGQL010000009.1"/>
</dbReference>
<evidence type="ECO:0000256" key="2">
    <source>
        <dbReference type="ARBA" id="ARBA00023136"/>
    </source>
</evidence>
<organism evidence="5 6">
    <name type="scientific">Plantactinospora veratri</name>
    <dbReference type="NCBI Taxonomy" id="1436122"/>
    <lineage>
        <taxon>Bacteria</taxon>
        <taxon>Bacillati</taxon>
        <taxon>Actinomycetota</taxon>
        <taxon>Actinomycetes</taxon>
        <taxon>Micromonosporales</taxon>
        <taxon>Micromonosporaceae</taxon>
        <taxon>Plantactinospora</taxon>
    </lineage>
</organism>
<evidence type="ECO:0008006" key="7">
    <source>
        <dbReference type="Google" id="ProtNLM"/>
    </source>
</evidence>
<evidence type="ECO:0000256" key="3">
    <source>
        <dbReference type="SAM" id="MobiDB-lite"/>
    </source>
</evidence>
<comment type="subcellular location">
    <subcellularLocation>
        <location evidence="1">Membrane</location>
    </subcellularLocation>
</comment>
<dbReference type="Proteomes" id="UP001339911">
    <property type="component" value="Unassembled WGS sequence"/>
</dbReference>
<evidence type="ECO:0000256" key="4">
    <source>
        <dbReference type="SAM" id="Phobius"/>
    </source>
</evidence>
<accession>A0ABU7SE73</accession>
<feature type="compositionally biased region" description="Basic and acidic residues" evidence="3">
    <location>
        <begin position="71"/>
        <end position="96"/>
    </location>
</feature>
<feature type="compositionally biased region" description="Low complexity" evidence="3">
    <location>
        <begin position="110"/>
        <end position="132"/>
    </location>
</feature>
<gene>
    <name evidence="5" type="ORF">V1634_15465</name>
</gene>
<keyword evidence="4" id="KW-0812">Transmembrane</keyword>
<keyword evidence="2 4" id="KW-0472">Membrane</keyword>
<feature type="transmembrane region" description="Helical" evidence="4">
    <location>
        <begin position="141"/>
        <end position="163"/>
    </location>
</feature>
<dbReference type="EMBL" id="JAZGQL010000009">
    <property type="protein sequence ID" value="MEE6308226.1"/>
    <property type="molecule type" value="Genomic_DNA"/>
</dbReference>
<evidence type="ECO:0000313" key="5">
    <source>
        <dbReference type="EMBL" id="MEE6308226.1"/>
    </source>
</evidence>
<protein>
    <recommendedName>
        <fullName evidence="7">Mce-associated membrane protein</fullName>
    </recommendedName>
</protein>
<keyword evidence="6" id="KW-1185">Reference proteome</keyword>
<name>A0ABU7SE73_9ACTN</name>
<evidence type="ECO:0000313" key="6">
    <source>
        <dbReference type="Proteomes" id="UP001339911"/>
    </source>
</evidence>
<evidence type="ECO:0000256" key="1">
    <source>
        <dbReference type="ARBA" id="ARBA00004370"/>
    </source>
</evidence>
<dbReference type="PANTHER" id="PTHR37042:SF4">
    <property type="entry name" value="OUTER MEMBRANE PROTEIN RV1973"/>
    <property type="match status" value="1"/>
</dbReference>
<feature type="region of interest" description="Disordered" evidence="3">
    <location>
        <begin position="1"/>
        <end position="138"/>
    </location>
</feature>
<dbReference type="PANTHER" id="PTHR37042">
    <property type="entry name" value="OUTER MEMBRANE PROTEIN RV1973"/>
    <property type="match status" value="1"/>
</dbReference>
<reference evidence="5 6" key="1">
    <citation type="submission" date="2024-01" db="EMBL/GenBank/DDBJ databases">
        <title>Genome insights into Plantactinospora veratri sp. nov.</title>
        <authorList>
            <person name="Wang L."/>
        </authorList>
    </citation>
    <scope>NUCLEOTIDE SEQUENCE [LARGE SCALE GENOMIC DNA]</scope>
    <source>
        <strain evidence="5 6">NEAU-FHS4</strain>
    </source>
</reference>
<keyword evidence="4" id="KW-1133">Transmembrane helix</keyword>
<sequence length="298" mass="31412">MRSGEERRLKLVKGTAAADPSTPEVPRQPTGEGRGPTGGARRSGDGTRQPARGGRAATRRTVTRRVPAAKDPVEEILERLDQEPVEKPETEERVATDEPAGTAEGDSTDEAAGTAEAASTGDPGSTVAAAGPGRRGSRRRLGTTVGLVVALCAALALAGVFGYRCWEDRAVERAHGQALAAARQTTVNFVSVSASSVDSDLQRITAGATGEFKEEFVRGQAKVRAAVLENKVESRGTVLRAGLLSGDRRHAVVLVAMDATVKNVNAPDGRPAHYRIQVDLTRDGDSDTWLVSRLQFVG</sequence>
<comment type="caution">
    <text evidence="5">The sequence shown here is derived from an EMBL/GenBank/DDBJ whole genome shotgun (WGS) entry which is preliminary data.</text>
</comment>
<feature type="compositionally biased region" description="Low complexity" evidence="3">
    <location>
        <begin position="47"/>
        <end position="56"/>
    </location>
</feature>